<name>M7N9S2_9BACL</name>
<gene>
    <name evidence="2" type="ORF">C772_02669</name>
</gene>
<dbReference type="EMBL" id="AOFT01000017">
    <property type="protein sequence ID" value="EMR05318.1"/>
    <property type="molecule type" value="Genomic_DNA"/>
</dbReference>
<organism evidence="2 3">
    <name type="scientific">Bhargavaea cecembensis DSE10</name>
    <dbReference type="NCBI Taxonomy" id="1235279"/>
    <lineage>
        <taxon>Bacteria</taxon>
        <taxon>Bacillati</taxon>
        <taxon>Bacillota</taxon>
        <taxon>Bacilli</taxon>
        <taxon>Bacillales</taxon>
        <taxon>Caryophanaceae</taxon>
        <taxon>Bhargavaea</taxon>
    </lineage>
</organism>
<reference evidence="2 3" key="1">
    <citation type="journal article" date="2013" name="Genome Announc.">
        <title>Draft Genome Sequence of Bhargavaea cecembensis Strain DSE10T, Isolated from a Deep-Sea Sediment Sample Collected at a Depth of 5,904 m from the Chagos-Laccadive Ridge System in the Indian Ocean.</title>
        <authorList>
            <person name="Shivaji S."/>
            <person name="Ara S."/>
            <person name="Begum Z."/>
            <person name="Ruth M."/>
            <person name="Singh A."/>
            <person name="Kumar Pinnaka A."/>
        </authorList>
    </citation>
    <scope>NUCLEOTIDE SEQUENCE [LARGE SCALE GENOMIC DNA]</scope>
    <source>
        <strain evidence="2 3">DSE10</strain>
    </source>
</reference>
<protein>
    <recommendedName>
        <fullName evidence="4">DUF4367 domain-containing protein</fullName>
    </recommendedName>
</protein>
<comment type="caution">
    <text evidence="2">The sequence shown here is derived from an EMBL/GenBank/DDBJ whole genome shotgun (WGS) entry which is preliminary data.</text>
</comment>
<dbReference type="AlphaFoldDB" id="M7N9S2"/>
<proteinExistence type="predicted"/>
<dbReference type="Proteomes" id="UP000011919">
    <property type="component" value="Unassembled WGS sequence"/>
</dbReference>
<evidence type="ECO:0000313" key="2">
    <source>
        <dbReference type="EMBL" id="EMR05318.1"/>
    </source>
</evidence>
<keyword evidence="1" id="KW-0732">Signal</keyword>
<evidence type="ECO:0008006" key="4">
    <source>
        <dbReference type="Google" id="ProtNLM"/>
    </source>
</evidence>
<feature type="signal peptide" evidence="1">
    <location>
        <begin position="1"/>
        <end position="24"/>
    </location>
</feature>
<accession>M7N9S2</accession>
<sequence>MRKLKYLVVGMAVLTLIGGSFAFASDNSNESLINKQSNTVAETETKADKADIVESETYESMENETHLLQEIKKVNLSYIEEKEDSVLIDHSSNVPAVDAEYYNKATQEEIFTSQSPNQLGNAEEYQSIIMNEWFVGDETSVVEETTINGHAAVVRHSDLGANALYVITNENVYTFADASYDTLRDLAEHLDYK</sequence>
<dbReference type="RefSeq" id="WP_008300704.1">
    <property type="nucleotide sequence ID" value="NZ_AOFT01000017.1"/>
</dbReference>
<feature type="chain" id="PRO_5004081977" description="DUF4367 domain-containing protein" evidence="1">
    <location>
        <begin position="25"/>
        <end position="193"/>
    </location>
</feature>
<evidence type="ECO:0000313" key="3">
    <source>
        <dbReference type="Proteomes" id="UP000011919"/>
    </source>
</evidence>
<keyword evidence="3" id="KW-1185">Reference proteome</keyword>
<evidence type="ECO:0000256" key="1">
    <source>
        <dbReference type="SAM" id="SignalP"/>
    </source>
</evidence>